<dbReference type="SUPFAM" id="SSF56436">
    <property type="entry name" value="C-type lectin-like"/>
    <property type="match status" value="1"/>
</dbReference>
<dbReference type="Gene3D" id="3.90.1580.10">
    <property type="entry name" value="paralog of FGE (formylglycine-generating enzyme)"/>
    <property type="match status" value="1"/>
</dbReference>
<organism evidence="3">
    <name type="scientific">marine sediment metagenome</name>
    <dbReference type="NCBI Taxonomy" id="412755"/>
    <lineage>
        <taxon>unclassified sequences</taxon>
        <taxon>metagenomes</taxon>
        <taxon>ecological metagenomes</taxon>
    </lineage>
</organism>
<feature type="non-terminal residue" evidence="3">
    <location>
        <position position="1"/>
    </location>
</feature>
<evidence type="ECO:0000313" key="3">
    <source>
        <dbReference type="EMBL" id="KKL86735.1"/>
    </source>
</evidence>
<dbReference type="PANTHER" id="PTHR23150">
    <property type="entry name" value="SULFATASE MODIFYING FACTOR 1, 2"/>
    <property type="match status" value="1"/>
</dbReference>
<dbReference type="InterPro" id="IPR051043">
    <property type="entry name" value="Sulfatase_Mod_Factor_Kinase"/>
</dbReference>
<gene>
    <name evidence="3" type="ORF">LCGC14_1941730</name>
</gene>
<dbReference type="InterPro" id="IPR042095">
    <property type="entry name" value="SUMF_sf"/>
</dbReference>
<accession>A0A0F9HYF4</accession>
<dbReference type="EMBL" id="LAZR01021026">
    <property type="protein sequence ID" value="KKL86735.1"/>
    <property type="molecule type" value="Genomic_DNA"/>
</dbReference>
<comment type="caution">
    <text evidence="3">The sequence shown here is derived from an EMBL/GenBank/DDBJ whole genome shotgun (WGS) entry which is preliminary data.</text>
</comment>
<reference evidence="3" key="1">
    <citation type="journal article" date="2015" name="Nature">
        <title>Complex archaea that bridge the gap between prokaryotes and eukaryotes.</title>
        <authorList>
            <person name="Spang A."/>
            <person name="Saw J.H."/>
            <person name="Jorgensen S.L."/>
            <person name="Zaremba-Niedzwiedzka K."/>
            <person name="Martijn J."/>
            <person name="Lind A.E."/>
            <person name="van Eijk R."/>
            <person name="Schleper C."/>
            <person name="Guy L."/>
            <person name="Ettema T.J."/>
        </authorList>
    </citation>
    <scope>NUCLEOTIDE SEQUENCE</scope>
</reference>
<feature type="region of interest" description="Disordered" evidence="1">
    <location>
        <begin position="1"/>
        <end position="37"/>
    </location>
</feature>
<proteinExistence type="predicted"/>
<protein>
    <recommendedName>
        <fullName evidence="2">Sulfatase-modifying factor enzyme-like domain-containing protein</fullName>
    </recommendedName>
</protein>
<dbReference type="Pfam" id="PF03781">
    <property type="entry name" value="FGE-sulfatase"/>
    <property type="match status" value="1"/>
</dbReference>
<dbReference type="PANTHER" id="PTHR23150:SF19">
    <property type="entry name" value="FORMYLGLYCINE-GENERATING ENZYME"/>
    <property type="match status" value="1"/>
</dbReference>
<dbReference type="GO" id="GO:0120147">
    <property type="term" value="F:formylglycine-generating oxidase activity"/>
    <property type="evidence" value="ECO:0007669"/>
    <property type="project" value="TreeGrafter"/>
</dbReference>
<name>A0A0F9HYF4_9ZZZZ</name>
<dbReference type="AlphaFoldDB" id="A0A0F9HYF4"/>
<feature type="domain" description="Sulfatase-modifying factor enzyme-like" evidence="2">
    <location>
        <begin position="95"/>
        <end position="308"/>
    </location>
</feature>
<dbReference type="InterPro" id="IPR016187">
    <property type="entry name" value="CTDL_fold"/>
</dbReference>
<sequence length="319" mass="34794">DITTSDETLTVAGDMSEDAQGVRRAPEDAGAALPLTPFPELIEVEQEDLYRPALDVPVGEEGPEGSNGVRLEEANSIDSASLAGSDGDKRLTNTSGMVFVQEGCFVMGNPMDDSFEDEVPAHKVCLGSFFLDAREVSQDAFSEVMGLLKNPARFQATGLPVESVSWYEAARYCSLAGKRLPTEAEWEYAARAEGVGLTWAGTGSLEDLRAFAWMKPNASGRTHEPGALKPNAIGLYDMSGNVREWVADWFAEDYYSDSAFNDPQGPASGSDKVLRGGSWDDLPRYIRVTYRVRLSPVFKNSRNGFRCALSPEAFNYTIK</sequence>
<evidence type="ECO:0000256" key="1">
    <source>
        <dbReference type="SAM" id="MobiDB-lite"/>
    </source>
</evidence>
<evidence type="ECO:0000259" key="2">
    <source>
        <dbReference type="Pfam" id="PF03781"/>
    </source>
</evidence>
<feature type="region of interest" description="Disordered" evidence="1">
    <location>
        <begin position="55"/>
        <end position="87"/>
    </location>
</feature>
<dbReference type="InterPro" id="IPR005532">
    <property type="entry name" value="SUMF_dom"/>
</dbReference>